<evidence type="ECO:0000313" key="1">
    <source>
        <dbReference type="EMBL" id="ADU28509.1"/>
    </source>
</evidence>
<proteinExistence type="predicted"/>
<dbReference type="STRING" id="649639.Bcell_0221"/>
<reference evidence="1" key="1">
    <citation type="submission" date="2010-12" db="EMBL/GenBank/DDBJ databases">
        <title>Complete sequence of Bacillus cellulosilyticus DSM 2522.</title>
        <authorList>
            <consortium name="US DOE Joint Genome Institute"/>
            <person name="Lucas S."/>
            <person name="Copeland A."/>
            <person name="Lapidus A."/>
            <person name="Cheng J.-F."/>
            <person name="Bruce D."/>
            <person name="Goodwin L."/>
            <person name="Pitluck S."/>
            <person name="Chertkov O."/>
            <person name="Detter J.C."/>
            <person name="Han C."/>
            <person name="Tapia R."/>
            <person name="Land M."/>
            <person name="Hauser L."/>
            <person name="Jeffries C."/>
            <person name="Kyrpides N."/>
            <person name="Ivanova N."/>
            <person name="Mikhailova N."/>
            <person name="Brumm P."/>
            <person name="Mead D."/>
            <person name="Woyke T."/>
        </authorList>
    </citation>
    <scope>NUCLEOTIDE SEQUENCE [LARGE SCALE GENOMIC DNA]</scope>
    <source>
        <strain evidence="1">DSM 2522</strain>
    </source>
</reference>
<dbReference type="AlphaFoldDB" id="E6TU49"/>
<dbReference type="OrthoDB" id="2940725at2"/>
<dbReference type="eggNOG" id="ENOG5030DZ0">
    <property type="taxonomic scope" value="Bacteria"/>
</dbReference>
<evidence type="ECO:0000313" key="2">
    <source>
        <dbReference type="Proteomes" id="UP000001401"/>
    </source>
</evidence>
<keyword evidence="2" id="KW-1185">Reference proteome</keyword>
<gene>
    <name evidence="1" type="ordered locus">Bcell_0221</name>
</gene>
<dbReference type="EMBL" id="CP002394">
    <property type="protein sequence ID" value="ADU28509.1"/>
    <property type="molecule type" value="Genomic_DNA"/>
</dbReference>
<name>E6TU49_EVAC2</name>
<dbReference type="Proteomes" id="UP000001401">
    <property type="component" value="Chromosome"/>
</dbReference>
<sequence>MFRNALEEVDSFIKSNVFTLSGNDLYNLKKDFYDKSVEFMGHSNNLTGITELVVNMYLNHWVEAQSLPYTLKRNYKVKGVNGKENELDIAFLDKSLEIQYGISVKREIGSTRWETHEKSSTSYKELTKKYSVRNNLLQDYWRLDNIKRGISRALPTVTIIFEGVKVGEETMIKKLTEDTPSFQYLVLYQHQEAIFYDLKKKLCIL</sequence>
<organism evidence="1 2">
    <name type="scientific">Evansella cellulosilytica (strain ATCC 21833 / DSM 2522 / FERM P-1141 / JCM 9156 / N-4)</name>
    <name type="common">Bacillus cellulosilyticus</name>
    <dbReference type="NCBI Taxonomy" id="649639"/>
    <lineage>
        <taxon>Bacteria</taxon>
        <taxon>Bacillati</taxon>
        <taxon>Bacillota</taxon>
        <taxon>Bacilli</taxon>
        <taxon>Bacillales</taxon>
        <taxon>Bacillaceae</taxon>
        <taxon>Evansella</taxon>
    </lineage>
</organism>
<protein>
    <submittedName>
        <fullName evidence="1">Uncharacterized protein</fullName>
    </submittedName>
</protein>
<dbReference type="HOGENOM" id="CLU_1335291_0_0_9"/>
<accession>E6TU49</accession>
<dbReference type="RefSeq" id="WP_013486850.1">
    <property type="nucleotide sequence ID" value="NC_014829.1"/>
</dbReference>
<dbReference type="KEGG" id="bco:Bcell_0221"/>